<dbReference type="SMART" id="SM00220">
    <property type="entry name" value="S_TKc"/>
    <property type="match status" value="1"/>
</dbReference>
<evidence type="ECO:0000256" key="1">
    <source>
        <dbReference type="ARBA" id="ARBA00022741"/>
    </source>
</evidence>
<dbReference type="EMBL" id="JACTNZ010000008">
    <property type="protein sequence ID" value="KAG5534434.1"/>
    <property type="molecule type" value="Genomic_DNA"/>
</dbReference>
<comment type="caution">
    <text evidence="4">The sequence shown here is derived from an EMBL/GenBank/DDBJ whole genome shotgun (WGS) entry which is preliminary data.</text>
</comment>
<sequence>MINSTIRMVAPKTACLYGWYHKNGKLLLVYDYMPNGRLDALLFAKTPDNKPLSWDQRYNIISKVASALNYLHNEYDQRVVHRDLKASNIMLDSDFNARLGDFGLAHALDKEKTSYSEVEGVAGKLGYITPKCFLTSKAAQQSDVYAFGVVLLAIVCGLQTGTRIGEFRFLVDWVWSLHREGRILDAVEERLGDEYVVEEA</sequence>
<organism evidence="4 5">
    <name type="scientific">Rhododendron griersonianum</name>
    <dbReference type="NCBI Taxonomy" id="479676"/>
    <lineage>
        <taxon>Eukaryota</taxon>
        <taxon>Viridiplantae</taxon>
        <taxon>Streptophyta</taxon>
        <taxon>Embryophyta</taxon>
        <taxon>Tracheophyta</taxon>
        <taxon>Spermatophyta</taxon>
        <taxon>Magnoliopsida</taxon>
        <taxon>eudicotyledons</taxon>
        <taxon>Gunneridae</taxon>
        <taxon>Pentapetalae</taxon>
        <taxon>asterids</taxon>
        <taxon>Ericales</taxon>
        <taxon>Ericaceae</taxon>
        <taxon>Ericoideae</taxon>
        <taxon>Rhodoreae</taxon>
        <taxon>Rhododendron</taxon>
    </lineage>
</organism>
<reference evidence="4" key="1">
    <citation type="submission" date="2020-08" db="EMBL/GenBank/DDBJ databases">
        <title>Plant Genome Project.</title>
        <authorList>
            <person name="Zhang R.-G."/>
        </authorList>
    </citation>
    <scope>NUCLEOTIDE SEQUENCE</scope>
    <source>
        <strain evidence="4">WSP0</strain>
        <tissue evidence="4">Leaf</tissue>
    </source>
</reference>
<proteinExistence type="predicted"/>
<evidence type="ECO:0000313" key="5">
    <source>
        <dbReference type="Proteomes" id="UP000823749"/>
    </source>
</evidence>
<dbReference type="GO" id="GO:0004672">
    <property type="term" value="F:protein kinase activity"/>
    <property type="evidence" value="ECO:0007669"/>
    <property type="project" value="InterPro"/>
</dbReference>
<dbReference type="SUPFAM" id="SSF56112">
    <property type="entry name" value="Protein kinase-like (PK-like)"/>
    <property type="match status" value="1"/>
</dbReference>
<dbReference type="InterPro" id="IPR011009">
    <property type="entry name" value="Kinase-like_dom_sf"/>
</dbReference>
<gene>
    <name evidence="4" type="ORF">RHGRI_022533</name>
</gene>
<keyword evidence="1" id="KW-0547">Nucleotide-binding</keyword>
<evidence type="ECO:0000256" key="2">
    <source>
        <dbReference type="ARBA" id="ARBA00022840"/>
    </source>
</evidence>
<dbReference type="InterPro" id="IPR050528">
    <property type="entry name" value="L-type_Lectin-RKs"/>
</dbReference>
<dbReference type="PANTHER" id="PTHR27007">
    <property type="match status" value="1"/>
</dbReference>
<dbReference type="GO" id="GO:0005524">
    <property type="term" value="F:ATP binding"/>
    <property type="evidence" value="ECO:0007669"/>
    <property type="project" value="UniProtKB-KW"/>
</dbReference>
<keyword evidence="5" id="KW-1185">Reference proteome</keyword>
<feature type="domain" description="Protein kinase" evidence="3">
    <location>
        <begin position="1"/>
        <end position="200"/>
    </location>
</feature>
<name>A0AAV6J4G1_9ERIC</name>
<dbReference type="Gene3D" id="1.10.510.10">
    <property type="entry name" value="Transferase(Phosphotransferase) domain 1"/>
    <property type="match status" value="1"/>
</dbReference>
<dbReference type="FunFam" id="1.10.510.10:FF:000444">
    <property type="entry name" value="probable L-type lectin-domain containing receptor kinase S.5"/>
    <property type="match status" value="1"/>
</dbReference>
<dbReference type="AlphaFoldDB" id="A0AAV6J4G1"/>
<dbReference type="PROSITE" id="PS00108">
    <property type="entry name" value="PROTEIN_KINASE_ST"/>
    <property type="match status" value="1"/>
</dbReference>
<protein>
    <recommendedName>
        <fullName evidence="3">Protein kinase domain-containing protein</fullName>
    </recommendedName>
</protein>
<dbReference type="Proteomes" id="UP000823749">
    <property type="component" value="Chromosome 8"/>
</dbReference>
<dbReference type="PROSITE" id="PS50011">
    <property type="entry name" value="PROTEIN_KINASE_DOM"/>
    <property type="match status" value="1"/>
</dbReference>
<accession>A0AAV6J4G1</accession>
<dbReference type="InterPro" id="IPR008271">
    <property type="entry name" value="Ser/Thr_kinase_AS"/>
</dbReference>
<dbReference type="InterPro" id="IPR000719">
    <property type="entry name" value="Prot_kinase_dom"/>
</dbReference>
<evidence type="ECO:0000313" key="4">
    <source>
        <dbReference type="EMBL" id="KAG5534434.1"/>
    </source>
</evidence>
<keyword evidence="2" id="KW-0067">ATP-binding</keyword>
<dbReference type="Pfam" id="PF00069">
    <property type="entry name" value="Pkinase"/>
    <property type="match status" value="1"/>
</dbReference>
<evidence type="ECO:0000259" key="3">
    <source>
        <dbReference type="PROSITE" id="PS50011"/>
    </source>
</evidence>